<evidence type="ECO:0000313" key="1">
    <source>
        <dbReference type="EMBL" id="SVD02382.1"/>
    </source>
</evidence>
<proteinExistence type="predicted"/>
<dbReference type="AlphaFoldDB" id="A0A382RYL8"/>
<reference evidence="1" key="1">
    <citation type="submission" date="2018-05" db="EMBL/GenBank/DDBJ databases">
        <authorList>
            <person name="Lanie J.A."/>
            <person name="Ng W.-L."/>
            <person name="Kazmierczak K.M."/>
            <person name="Andrzejewski T.M."/>
            <person name="Davidsen T.M."/>
            <person name="Wayne K.J."/>
            <person name="Tettelin H."/>
            <person name="Glass J.I."/>
            <person name="Rusch D."/>
            <person name="Podicherti R."/>
            <person name="Tsui H.-C.T."/>
            <person name="Winkler M.E."/>
        </authorList>
    </citation>
    <scope>NUCLEOTIDE SEQUENCE</scope>
</reference>
<name>A0A382RYL8_9ZZZZ</name>
<feature type="non-terminal residue" evidence="1">
    <location>
        <position position="38"/>
    </location>
</feature>
<dbReference type="EMBL" id="UINC01124916">
    <property type="protein sequence ID" value="SVD02382.1"/>
    <property type="molecule type" value="Genomic_DNA"/>
</dbReference>
<sequence>VDYEALSKLDWKPKAHSGTFSLFVRDEFLPKYCTWSER</sequence>
<gene>
    <name evidence="1" type="ORF">METZ01_LOCUS355236</name>
</gene>
<feature type="non-terminal residue" evidence="1">
    <location>
        <position position="1"/>
    </location>
</feature>
<organism evidence="1">
    <name type="scientific">marine metagenome</name>
    <dbReference type="NCBI Taxonomy" id="408172"/>
    <lineage>
        <taxon>unclassified sequences</taxon>
        <taxon>metagenomes</taxon>
        <taxon>ecological metagenomes</taxon>
    </lineage>
</organism>
<accession>A0A382RYL8</accession>
<protein>
    <submittedName>
        <fullName evidence="1">Uncharacterized protein</fullName>
    </submittedName>
</protein>